<dbReference type="Pfam" id="PF25362">
    <property type="entry name" value="bPH_11"/>
    <property type="match status" value="1"/>
</dbReference>
<comment type="caution">
    <text evidence="3">The sequence shown here is derived from an EMBL/GenBank/DDBJ whole genome shotgun (WGS) entry which is preliminary data.</text>
</comment>
<name>A0A9X2YWD0_9MYCO</name>
<evidence type="ECO:0000313" key="4">
    <source>
        <dbReference type="Proteomes" id="UP001140293"/>
    </source>
</evidence>
<dbReference type="Proteomes" id="UP001140293">
    <property type="component" value="Unassembled WGS sequence"/>
</dbReference>
<reference evidence="3" key="2">
    <citation type="journal article" date="2022" name="BMC Genomics">
        <title>Comparative genome analysis of mycobacteria focusing on tRNA and non-coding RNA.</title>
        <authorList>
            <person name="Behra P.R.K."/>
            <person name="Pettersson B.M.F."/>
            <person name="Ramesh M."/>
            <person name="Das S."/>
            <person name="Dasgupta S."/>
            <person name="Kirsebom L.A."/>
        </authorList>
    </citation>
    <scope>NUCLEOTIDE SEQUENCE</scope>
    <source>
        <strain evidence="3">DSM 44615</strain>
    </source>
</reference>
<dbReference type="AlphaFoldDB" id="A0A9X2YWD0"/>
<feature type="domain" description="PH" evidence="2">
    <location>
        <begin position="42"/>
        <end position="169"/>
    </location>
</feature>
<evidence type="ECO:0000256" key="1">
    <source>
        <dbReference type="SAM" id="Phobius"/>
    </source>
</evidence>
<keyword evidence="4" id="KW-1185">Reference proteome</keyword>
<dbReference type="InterPro" id="IPR057446">
    <property type="entry name" value="PH_bac"/>
</dbReference>
<accession>A0A9X2YWD0</accession>
<feature type="transmembrane region" description="Helical" evidence="1">
    <location>
        <begin position="6"/>
        <end position="24"/>
    </location>
</feature>
<evidence type="ECO:0000259" key="2">
    <source>
        <dbReference type="Pfam" id="PF25362"/>
    </source>
</evidence>
<proteinExistence type="predicted"/>
<dbReference type="RefSeq" id="WP_264015688.1">
    <property type="nucleotide sequence ID" value="NZ_JACKSJ010000245.1"/>
</dbReference>
<keyword evidence="1" id="KW-1133">Transmembrane helix</keyword>
<gene>
    <name evidence="3" type="ORF">H7I41_26700</name>
</gene>
<sequence>MNTPTLIASLIMAALVVLLIAFFIRQMLRGWVHRAQRQAELIGKLPALPDTVGSATVTATPGLYVGTTLSPSWQDRVAAADLGFRAKAVLTRYPEGIMVQRTGAGPIWIPEDTIVAIRTEMGIAGKVIPHRGADRGDGVLAIRWRLPSGVEIDTGFRADDRHRYAEWVQTPPTDSVGDNVEGKTA</sequence>
<dbReference type="EMBL" id="JACKSJ010000245">
    <property type="protein sequence ID" value="MCV7173517.1"/>
    <property type="molecule type" value="Genomic_DNA"/>
</dbReference>
<reference evidence="3" key="1">
    <citation type="submission" date="2020-07" db="EMBL/GenBank/DDBJ databases">
        <authorList>
            <person name="Pettersson B.M.F."/>
            <person name="Behra P.R.K."/>
            <person name="Ramesh M."/>
            <person name="Das S."/>
            <person name="Dasgupta S."/>
            <person name="Kirsebom L.A."/>
        </authorList>
    </citation>
    <scope>NUCLEOTIDE SEQUENCE</scope>
    <source>
        <strain evidence="3">DSM 44615</strain>
    </source>
</reference>
<organism evidence="3 4">
    <name type="scientific">[Mycobacterium] manitobense</name>
    <dbReference type="NCBI Taxonomy" id="190147"/>
    <lineage>
        <taxon>Bacteria</taxon>
        <taxon>Bacillati</taxon>
        <taxon>Actinomycetota</taxon>
        <taxon>Actinomycetes</taxon>
        <taxon>Mycobacteriales</taxon>
        <taxon>Mycobacteriaceae</taxon>
        <taxon>Mycolicibacterium</taxon>
    </lineage>
</organism>
<protein>
    <submittedName>
        <fullName evidence="3">Transporter</fullName>
    </submittedName>
</protein>
<evidence type="ECO:0000313" key="3">
    <source>
        <dbReference type="EMBL" id="MCV7173517.1"/>
    </source>
</evidence>
<keyword evidence="1" id="KW-0812">Transmembrane</keyword>
<keyword evidence="1" id="KW-0472">Membrane</keyword>